<protein>
    <submittedName>
        <fullName evidence="1">Uncharacterized protein</fullName>
    </submittedName>
</protein>
<reference evidence="1" key="2">
    <citation type="submission" date="2025-08" db="UniProtKB">
        <authorList>
            <consortium name="RefSeq"/>
        </authorList>
    </citation>
    <scope>IDENTIFICATION</scope>
</reference>
<dbReference type="VEuPathDB" id="FungiDB:An02g02440"/>
<accession>A0AAJ8DXN3</accession>
<dbReference type="RefSeq" id="XP_059599913.1">
    <property type="nucleotide sequence ID" value="XM_059746129.1"/>
</dbReference>
<evidence type="ECO:0000313" key="1">
    <source>
        <dbReference type="RefSeq" id="XP_059599913.1"/>
    </source>
</evidence>
<dbReference type="GeneID" id="84590251"/>
<dbReference type="KEGG" id="ang:An02g02440"/>
<proteinExistence type="predicted"/>
<sequence length="240" mass="26961">MDTVCPVCVCRIITMIYSEEVAKACSYCGVTVTRDEKNCSFSGKMSRNAMSYGTEASAFSSCARNARPKALMVTTGFGILFLIRTRMDANFLTTLAVKKRLDFRQHSHRSSASSQGSYNEWTYKYLDMGSIVCLLFVSFVLENFTMPRRNTRVKQEIPADIRCLFCTIHCLRHINKIYKPEEGVDYDIRCSMDGHSLKGKDVFTTEGLVGTRMSGCLSKFNLNSPASNEIVFGTNPELFA</sequence>
<organism evidence="1">
    <name type="scientific">Aspergillus niger</name>
    <dbReference type="NCBI Taxonomy" id="5061"/>
    <lineage>
        <taxon>Eukaryota</taxon>
        <taxon>Fungi</taxon>
        <taxon>Dikarya</taxon>
        <taxon>Ascomycota</taxon>
        <taxon>Pezizomycotina</taxon>
        <taxon>Eurotiomycetes</taxon>
        <taxon>Eurotiomycetidae</taxon>
        <taxon>Eurotiales</taxon>
        <taxon>Aspergillaceae</taxon>
        <taxon>Aspergillus</taxon>
        <taxon>Aspergillus subgen. Circumdati</taxon>
    </lineage>
</organism>
<dbReference type="AlphaFoldDB" id="A0AAJ8DXN3"/>
<gene>
    <name evidence="1" type="ORF">An02g02440</name>
</gene>
<reference evidence="1" key="1">
    <citation type="submission" date="2025-02" db="EMBL/GenBank/DDBJ databases">
        <authorList>
            <consortium name="NCBI Genome Project"/>
        </authorList>
    </citation>
    <scope>NUCLEOTIDE SEQUENCE</scope>
</reference>
<name>A0AAJ8DXN3_ASPNG</name>